<dbReference type="CDD" id="cd01650">
    <property type="entry name" value="RT_nLTR_like"/>
    <property type="match status" value="1"/>
</dbReference>
<feature type="compositionally biased region" description="Acidic residues" evidence="2">
    <location>
        <begin position="122"/>
        <end position="131"/>
    </location>
</feature>
<evidence type="ECO:0000259" key="3">
    <source>
        <dbReference type="PROSITE" id="PS50878"/>
    </source>
</evidence>
<feature type="region of interest" description="Disordered" evidence="2">
    <location>
        <begin position="54"/>
        <end position="78"/>
    </location>
</feature>
<feature type="compositionally biased region" description="Polar residues" evidence="2">
    <location>
        <begin position="65"/>
        <end position="78"/>
    </location>
</feature>
<evidence type="ECO:0000256" key="2">
    <source>
        <dbReference type="SAM" id="MobiDB-lite"/>
    </source>
</evidence>
<evidence type="ECO:0000313" key="4">
    <source>
        <dbReference type="EMBL" id="KAL0149533.1"/>
    </source>
</evidence>
<accession>A0ABD0MKB9</accession>
<keyword evidence="5" id="KW-1185">Reference proteome</keyword>
<reference evidence="4 5" key="1">
    <citation type="submission" date="2024-05" db="EMBL/GenBank/DDBJ databases">
        <title>Genome sequencing and assembly of Indian major carp, Cirrhinus mrigala (Hamilton, 1822).</title>
        <authorList>
            <person name="Mohindra V."/>
            <person name="Chowdhury L.M."/>
            <person name="Lal K."/>
            <person name="Jena J.K."/>
        </authorList>
    </citation>
    <scope>NUCLEOTIDE SEQUENCE [LARGE SCALE GENOMIC DNA]</scope>
    <source>
        <strain evidence="4">CM1030</strain>
        <tissue evidence="4">Blood</tissue>
    </source>
</reference>
<feature type="coiled-coil region" evidence="1">
    <location>
        <begin position="222"/>
        <end position="249"/>
    </location>
</feature>
<dbReference type="InterPro" id="IPR000477">
    <property type="entry name" value="RT_dom"/>
</dbReference>
<comment type="caution">
    <text evidence="4">The sequence shown here is derived from an EMBL/GenBank/DDBJ whole genome shotgun (WGS) entry which is preliminary data.</text>
</comment>
<dbReference type="InterPro" id="IPR043502">
    <property type="entry name" value="DNA/RNA_pol_sf"/>
</dbReference>
<evidence type="ECO:0000313" key="5">
    <source>
        <dbReference type="Proteomes" id="UP001529510"/>
    </source>
</evidence>
<dbReference type="EMBL" id="JAMKFB020000399">
    <property type="protein sequence ID" value="KAL0149533.1"/>
    <property type="molecule type" value="Genomic_DNA"/>
</dbReference>
<evidence type="ECO:0000256" key="1">
    <source>
        <dbReference type="SAM" id="Coils"/>
    </source>
</evidence>
<dbReference type="AlphaFoldDB" id="A0ABD0MKB9"/>
<dbReference type="SUPFAM" id="SSF56672">
    <property type="entry name" value="DNA/RNA polymerases"/>
    <property type="match status" value="1"/>
</dbReference>
<sequence length="1133" mass="127804">IVWLTTRKRLVTTGETVGSLGRQHLGWEGLAAQTTFSERGNPFFEATDRLMEVYPQGSPRGGENENPNQIDPRLSTNGNGETVTTAVCRCGKTCKNSHGLKIHQARMKCLENEHVSQRTDVTSDETQEEPSQEAPHSAQSLRVPLTVPPGLLLQAKVRIKWPQACKMAVWRQFDEDVDKVLEAIEKGDVDRRLQAMTTIISSLAQERFGVEEKRSTPTTYSMNHRAAKIRKIRQELKSLKKQYKEAKWHRRRRKERSRKRASFIANPFGFTKQLLGQKRDGKLLCSKEEIDQHLHSTYSDPLREEELGQCNILVDPPPPSKEFDNREPMLKEVQESVRKAQSSSAPGPSGIPYKVYKNCPLLLRRLWKIIRVIWRRGKVAQQWRFAEGVWIPKEKDSKTINQFRIISLLSVEGKIFFSVVARRLTNFLLANNYIDTSVQKGGIAGVPGCLEHTGVVTQLIREAREYKGDLTVLWLDLANAYGSIPHKLVQTTMAKHYVPHHIADLILDYYNNFRMRVSAGGVTSDWHKLEVGIITGCTISMILFAVAMNMIVKSAESECRGPKSKGGVRQPPITAFMDDLTVTTQSVPGGRWILQGLEKLMRWARMEFKPAKSRSLVLKKGKVTDRFHFIIGGAKIPSLSEQPVKSLGKVFDSSLRDFASVQSTCQELDSWLRATDRSGLPGKFKAWIYQHGVLPRILWPLLVYDVSISTVESLERKVSSCLRRWLGLPRSLSSIAFYGNTTMLRLPLKSLEEEFKVTRAHEVLTYRDSNGPKVAQAGVLVRTGRKWNAQAAVLDAQARLRHKELVGVVARGRAGLGTFPAPSRYRQCKGKEKRSRIYEEVRAAVEEKRMSRAAGMGLQGAWTRWEQAMDHKVTWTELWQSEPHRITFLIRAVYDVLPSPANLCMWGKADTPTCHLCPARGTLEHILSSCPTALGQGRYTWRHNQVLKSIADTISKEISKGGQGSNTTRSIVFVRAGEQPKAGRKVPAGILASAKDWKLSVDLEKQLKFPQHIVRTTMRPDIILVSESTKNIIIIELTVPWEDRLGEAHERKMTKYEHLVTDCRAQGWKARCMPIEVGCRGFVGRSLHKALTALGIAGTTRSRAIKNTTDAAEKASRWLWIRRGAPWGQASAT</sequence>
<name>A0ABD0MKB9_CIRMR</name>
<gene>
    <name evidence="4" type="ORF">M9458_055060</name>
</gene>
<feature type="non-terminal residue" evidence="4">
    <location>
        <position position="1"/>
    </location>
</feature>
<feature type="region of interest" description="Disordered" evidence="2">
    <location>
        <begin position="116"/>
        <end position="140"/>
    </location>
</feature>
<organism evidence="4 5">
    <name type="scientific">Cirrhinus mrigala</name>
    <name type="common">Mrigala</name>
    <dbReference type="NCBI Taxonomy" id="683832"/>
    <lineage>
        <taxon>Eukaryota</taxon>
        <taxon>Metazoa</taxon>
        <taxon>Chordata</taxon>
        <taxon>Craniata</taxon>
        <taxon>Vertebrata</taxon>
        <taxon>Euteleostomi</taxon>
        <taxon>Actinopterygii</taxon>
        <taxon>Neopterygii</taxon>
        <taxon>Teleostei</taxon>
        <taxon>Ostariophysi</taxon>
        <taxon>Cypriniformes</taxon>
        <taxon>Cyprinidae</taxon>
        <taxon>Labeoninae</taxon>
        <taxon>Labeonini</taxon>
        <taxon>Cirrhinus</taxon>
    </lineage>
</organism>
<dbReference type="PANTHER" id="PTHR19446">
    <property type="entry name" value="REVERSE TRANSCRIPTASES"/>
    <property type="match status" value="1"/>
</dbReference>
<dbReference type="PROSITE" id="PS50878">
    <property type="entry name" value="RT_POL"/>
    <property type="match status" value="1"/>
</dbReference>
<protein>
    <recommendedName>
        <fullName evidence="3">Reverse transcriptase domain-containing protein</fullName>
    </recommendedName>
</protein>
<feature type="domain" description="Reverse transcriptase" evidence="3">
    <location>
        <begin position="372"/>
        <end position="651"/>
    </location>
</feature>
<dbReference type="Proteomes" id="UP001529510">
    <property type="component" value="Unassembled WGS sequence"/>
</dbReference>
<keyword evidence="1" id="KW-0175">Coiled coil</keyword>
<proteinExistence type="predicted"/>
<dbReference type="Pfam" id="PF00078">
    <property type="entry name" value="RVT_1"/>
    <property type="match status" value="1"/>
</dbReference>